<dbReference type="PROSITE" id="PS50297">
    <property type="entry name" value="ANK_REP_REGION"/>
    <property type="match status" value="3"/>
</dbReference>
<dbReference type="PANTHER" id="PTHR24198">
    <property type="entry name" value="ANKYRIN REPEAT AND PROTEIN KINASE DOMAIN-CONTAINING PROTEIN"/>
    <property type="match status" value="1"/>
</dbReference>
<comment type="caution">
    <text evidence="4">The sequence shown here is derived from an EMBL/GenBank/DDBJ whole genome shotgun (WGS) entry which is preliminary data.</text>
</comment>
<dbReference type="EMBL" id="SJPF01000001">
    <property type="protein sequence ID" value="TWT38928.1"/>
    <property type="molecule type" value="Genomic_DNA"/>
</dbReference>
<dbReference type="SUPFAM" id="SSF48403">
    <property type="entry name" value="Ankyrin repeat"/>
    <property type="match status" value="1"/>
</dbReference>
<dbReference type="Pfam" id="PF00023">
    <property type="entry name" value="Ank"/>
    <property type="match status" value="1"/>
</dbReference>
<proteinExistence type="predicted"/>
<dbReference type="InterPro" id="IPR036770">
    <property type="entry name" value="Ankyrin_rpt-contain_sf"/>
</dbReference>
<gene>
    <name evidence="4" type="ORF">Enr8_06220</name>
</gene>
<reference evidence="4 5" key="1">
    <citation type="submission" date="2019-02" db="EMBL/GenBank/DDBJ databases">
        <title>Deep-cultivation of Planctomycetes and their phenomic and genomic characterization uncovers novel biology.</title>
        <authorList>
            <person name="Wiegand S."/>
            <person name="Jogler M."/>
            <person name="Boedeker C."/>
            <person name="Pinto D."/>
            <person name="Vollmers J."/>
            <person name="Rivas-Marin E."/>
            <person name="Kohn T."/>
            <person name="Peeters S.H."/>
            <person name="Heuer A."/>
            <person name="Rast P."/>
            <person name="Oberbeckmann S."/>
            <person name="Bunk B."/>
            <person name="Jeske O."/>
            <person name="Meyerdierks A."/>
            <person name="Storesund J.E."/>
            <person name="Kallscheuer N."/>
            <person name="Luecker S."/>
            <person name="Lage O.M."/>
            <person name="Pohl T."/>
            <person name="Merkel B.J."/>
            <person name="Hornburger P."/>
            <person name="Mueller R.-W."/>
            <person name="Bruemmer F."/>
            <person name="Labrenz M."/>
            <person name="Spormann A.M."/>
            <person name="Op Den Camp H."/>
            <person name="Overmann J."/>
            <person name="Amann R."/>
            <person name="Jetten M.S.M."/>
            <person name="Mascher T."/>
            <person name="Medema M.H."/>
            <person name="Devos D.P."/>
            <person name="Kaster A.-K."/>
            <person name="Ovreas L."/>
            <person name="Rohde M."/>
            <person name="Galperin M.Y."/>
            <person name="Jogler C."/>
        </authorList>
    </citation>
    <scope>NUCLEOTIDE SEQUENCE [LARGE SCALE GENOMIC DNA]</scope>
    <source>
        <strain evidence="4 5">Enr8</strain>
    </source>
</reference>
<feature type="repeat" description="ANK" evidence="3">
    <location>
        <begin position="123"/>
        <end position="155"/>
    </location>
</feature>
<feature type="repeat" description="ANK" evidence="3">
    <location>
        <begin position="88"/>
        <end position="120"/>
    </location>
</feature>
<dbReference type="GO" id="GO:0005737">
    <property type="term" value="C:cytoplasm"/>
    <property type="evidence" value="ECO:0007669"/>
    <property type="project" value="TreeGrafter"/>
</dbReference>
<name>A0A5C5VJZ1_9BACT</name>
<evidence type="ECO:0000313" key="4">
    <source>
        <dbReference type="EMBL" id="TWT38928.1"/>
    </source>
</evidence>
<dbReference type="PRINTS" id="PR01415">
    <property type="entry name" value="ANKYRIN"/>
</dbReference>
<keyword evidence="1" id="KW-0677">Repeat</keyword>
<organism evidence="4 5">
    <name type="scientific">Blastopirellula retiformator</name>
    <dbReference type="NCBI Taxonomy" id="2527970"/>
    <lineage>
        <taxon>Bacteria</taxon>
        <taxon>Pseudomonadati</taxon>
        <taxon>Planctomycetota</taxon>
        <taxon>Planctomycetia</taxon>
        <taxon>Pirellulales</taxon>
        <taxon>Pirellulaceae</taxon>
        <taxon>Blastopirellula</taxon>
    </lineage>
</organism>
<evidence type="ECO:0000313" key="5">
    <source>
        <dbReference type="Proteomes" id="UP000318878"/>
    </source>
</evidence>
<evidence type="ECO:0000256" key="1">
    <source>
        <dbReference type="ARBA" id="ARBA00022737"/>
    </source>
</evidence>
<accession>A0A5C5VJZ1</accession>
<dbReference type="PANTHER" id="PTHR24198:SF165">
    <property type="entry name" value="ANKYRIN REPEAT-CONTAINING PROTEIN-RELATED"/>
    <property type="match status" value="1"/>
</dbReference>
<keyword evidence="5" id="KW-1185">Reference proteome</keyword>
<dbReference type="Proteomes" id="UP000318878">
    <property type="component" value="Unassembled WGS sequence"/>
</dbReference>
<dbReference type="AlphaFoldDB" id="A0A5C5VJZ1"/>
<protein>
    <submittedName>
        <fullName evidence="4">Ankyrin repeats (3 copies)</fullName>
    </submittedName>
</protein>
<evidence type="ECO:0000256" key="3">
    <source>
        <dbReference type="PROSITE-ProRule" id="PRU00023"/>
    </source>
</evidence>
<dbReference type="Pfam" id="PF12796">
    <property type="entry name" value="Ank_2"/>
    <property type="match status" value="1"/>
</dbReference>
<dbReference type="SMART" id="SM00248">
    <property type="entry name" value="ANK"/>
    <property type="match status" value="4"/>
</dbReference>
<dbReference type="InterPro" id="IPR002110">
    <property type="entry name" value="Ankyrin_rpt"/>
</dbReference>
<feature type="repeat" description="ANK" evidence="3">
    <location>
        <begin position="156"/>
        <end position="188"/>
    </location>
</feature>
<dbReference type="PROSITE" id="PS50088">
    <property type="entry name" value="ANK_REPEAT"/>
    <property type="match status" value="3"/>
</dbReference>
<evidence type="ECO:0000256" key="2">
    <source>
        <dbReference type="ARBA" id="ARBA00023043"/>
    </source>
</evidence>
<sequence>MTEDFLISIAAGDLESVKITAVENPSLLTEKSSGVSPVRTAVYNGQVKVLEWLLGQLEELDVFDAAATGRLIDLESKASEDVNVWSDDGWTPLHLAAFFGHDEVVEHLIKRGANVDVRSKNDHGNTPLHAAIAGKKYGAAEILLQHGAPINLAEITGLFPIHLAVQENDLRGVQLLLSYDADPAALTGNGQSMAEFCSESQPSHEIAALLGT</sequence>
<keyword evidence="2 3" id="KW-0040">ANK repeat</keyword>
<dbReference type="Gene3D" id="1.25.40.20">
    <property type="entry name" value="Ankyrin repeat-containing domain"/>
    <property type="match status" value="2"/>
</dbReference>